<evidence type="ECO:0000313" key="1">
    <source>
        <dbReference type="EMBL" id="ASA58295.1"/>
    </source>
</evidence>
<name>A0A1Z2SMD4_VIBGA</name>
<gene>
    <name evidence="1" type="ORF">BSQ33_18620</name>
</gene>
<reference evidence="1 2" key="1">
    <citation type="submission" date="2016-12" db="EMBL/GenBank/DDBJ databases">
        <authorList>
            <person name="Song W.-J."/>
            <person name="Kurnit D.M."/>
        </authorList>
    </citation>
    <scope>NUCLEOTIDE SEQUENCE [LARGE SCALE GENOMIC DNA]</scope>
    <source>
        <strain evidence="1 2">ATCC 43942</strain>
    </source>
</reference>
<proteinExistence type="predicted"/>
<dbReference type="AlphaFoldDB" id="A0A1Z2SMD4"/>
<evidence type="ECO:0000313" key="2">
    <source>
        <dbReference type="Proteomes" id="UP000196708"/>
    </source>
</evidence>
<protein>
    <submittedName>
        <fullName evidence="1">Uncharacterized protein</fullName>
    </submittedName>
</protein>
<sequence>MMNVDKAKKRILKRVQRGFNGYPQISVEYFGKTADMATEVAITFLSEENGEPQIQRFTSDKDAREDEAIQSVLLKIIERAGANTVLENRVISVC</sequence>
<dbReference type="EMBL" id="CP018836">
    <property type="protein sequence ID" value="ASA58295.1"/>
    <property type="molecule type" value="Genomic_DNA"/>
</dbReference>
<dbReference type="KEGG" id="vga:BSQ33_18620"/>
<dbReference type="OrthoDB" id="5770315at2"/>
<organism evidence="1 2">
    <name type="scientific">Vibrio gazogenes</name>
    <dbReference type="NCBI Taxonomy" id="687"/>
    <lineage>
        <taxon>Bacteria</taxon>
        <taxon>Pseudomonadati</taxon>
        <taxon>Pseudomonadota</taxon>
        <taxon>Gammaproteobacteria</taxon>
        <taxon>Vibrionales</taxon>
        <taxon>Vibrionaceae</taxon>
        <taxon>Vibrio</taxon>
    </lineage>
</organism>
<accession>A0A1Z2SMD4</accession>
<dbReference type="Proteomes" id="UP000196708">
    <property type="component" value="Chromosome 2"/>
</dbReference>